<organism evidence="1">
    <name type="scientific">marine metagenome</name>
    <dbReference type="NCBI Taxonomy" id="408172"/>
    <lineage>
        <taxon>unclassified sequences</taxon>
        <taxon>metagenomes</taxon>
        <taxon>ecological metagenomes</taxon>
    </lineage>
</organism>
<name>A0A381P1U7_9ZZZZ</name>
<reference evidence="1" key="1">
    <citation type="submission" date="2018-05" db="EMBL/GenBank/DDBJ databases">
        <authorList>
            <person name="Lanie J.A."/>
            <person name="Ng W.-L."/>
            <person name="Kazmierczak K.M."/>
            <person name="Andrzejewski T.M."/>
            <person name="Davidsen T.M."/>
            <person name="Wayne K.J."/>
            <person name="Tettelin H."/>
            <person name="Glass J.I."/>
            <person name="Rusch D."/>
            <person name="Podicherti R."/>
            <person name="Tsui H.-C.T."/>
            <person name="Winkler M.E."/>
        </authorList>
    </citation>
    <scope>NUCLEOTIDE SEQUENCE</scope>
</reference>
<accession>A0A381P1U7</accession>
<dbReference type="AlphaFoldDB" id="A0A381P1U7"/>
<protein>
    <submittedName>
        <fullName evidence="1">Uncharacterized protein</fullName>
    </submittedName>
</protein>
<sequence>MSYVFPNCCLPEHSFFPESSTVKTFLDLHEAHKLKNQPAVRKYSFLILIYWKSVIPAHHFVCHPDA</sequence>
<proteinExistence type="predicted"/>
<gene>
    <name evidence="1" type="ORF">METZ01_LOCUS13735</name>
</gene>
<evidence type="ECO:0000313" key="1">
    <source>
        <dbReference type="EMBL" id="SUZ60881.1"/>
    </source>
</evidence>
<dbReference type="EMBL" id="UINC01000771">
    <property type="protein sequence ID" value="SUZ60881.1"/>
    <property type="molecule type" value="Genomic_DNA"/>
</dbReference>